<keyword evidence="3" id="KW-0812">Transmembrane</keyword>
<reference evidence="5" key="1">
    <citation type="submission" date="2021-01" db="EMBL/GenBank/DDBJ databases">
        <authorList>
            <person name="Corre E."/>
            <person name="Pelletier E."/>
            <person name="Niang G."/>
            <person name="Scheremetjew M."/>
            <person name="Finn R."/>
            <person name="Kale V."/>
            <person name="Holt S."/>
            <person name="Cochrane G."/>
            <person name="Meng A."/>
            <person name="Brown T."/>
            <person name="Cohen L."/>
        </authorList>
    </citation>
    <scope>NUCLEOTIDE SEQUENCE</scope>
    <source>
        <strain evidence="5">CCMP1897</strain>
    </source>
</reference>
<evidence type="ECO:0000256" key="2">
    <source>
        <dbReference type="SAM" id="MobiDB-lite"/>
    </source>
</evidence>
<dbReference type="AlphaFoldDB" id="A0A7S3UE83"/>
<proteinExistence type="predicted"/>
<dbReference type="InterPro" id="IPR002048">
    <property type="entry name" value="EF_hand_dom"/>
</dbReference>
<organism evidence="5">
    <name type="scientific">Picocystis salinarum</name>
    <dbReference type="NCBI Taxonomy" id="88271"/>
    <lineage>
        <taxon>Eukaryota</taxon>
        <taxon>Viridiplantae</taxon>
        <taxon>Chlorophyta</taxon>
        <taxon>Picocystophyceae</taxon>
        <taxon>Picocystales</taxon>
        <taxon>Picocystaceae</taxon>
        <taxon>Picocystis</taxon>
    </lineage>
</organism>
<feature type="transmembrane region" description="Helical" evidence="3">
    <location>
        <begin position="79"/>
        <end position="102"/>
    </location>
</feature>
<accession>A0A7S3UE83</accession>
<protein>
    <recommendedName>
        <fullName evidence="4">EF-hand domain-containing protein</fullName>
    </recommendedName>
</protein>
<name>A0A7S3UE83_9CHLO</name>
<sequence length="865" mass="94409">MDLEGGKDTSTQAFKSTKRSGSDEKGERTITLAELPTTLADQLEELDEDGNGIVSLDEIREGVKRLRNAKEQLGLAKKVIIFLAVLTLVQVSAIVGVVYALLVSLKDTDVNNNNQLVVKGTDEPVTVANPDIRLGPSNYTSPPFGSASNARVLQEGLHQIVDTQGNPVSVAPSVGADGQVVTPQGDDAAIAVSKYTASASELGGLEGMFEWTLEQLDALESVRIVLNESSITLAVKGVDFRIIHVNNSLARERAREEHDQNGEEYVEDVDSTFEALLVSVEHYKYEMLFLLRVYETGNSAESEYFIWMLDEIEEAEDLLDTLEHIRFGGLTEEELAEATAQATSRRVLCSFRRIRRCFRKIRNYKKKISRLESEVRDIRNQYNTALSTIRSFARISKRAGQNLAQSISNLQGIRDNILQVPALMQNILLAYEWVPSQCSILLTAIEQILLNEVGKQCIPYDSIFPNAFGSSITVYEKPEVFKMEANLQPVTCFDLVEFRPTCPSIQALLSDMDNIIGSTIADAFVVLDDDIRNMLNLQLLGPLDSVISSLRNIEDSLAQISSRRRLGKQLTSESATESEILLSQVYEHCHSYVEKEIHKQLEHAARHRKLLSLESFGFDALRIKVETRMSASMSFEGQSENFYSVDLLRELAGGALPFVTQASIPLFPALSLAVGTTFDVRLLFQTYMSASAQGTGAVSTGGLTFDVDIAKGSATVTRGDPSRDFNLAGTARTSISLGIDFQPTASVGICVGLGSAVCLTTEIFSGVGGAIGGDQIIATSVGVPHETAQLSTFFTPDVSYKEQGGSCILGADSSLTGGGAWAHFPPPFARAKLKAPGLNEDLFQWEHTSPLASTVLFQQCTQGHS</sequence>
<feature type="region of interest" description="Disordered" evidence="2">
    <location>
        <begin position="1"/>
        <end position="30"/>
    </location>
</feature>
<evidence type="ECO:0000259" key="4">
    <source>
        <dbReference type="PROSITE" id="PS50222"/>
    </source>
</evidence>
<feature type="domain" description="EF-hand" evidence="4">
    <location>
        <begin position="34"/>
        <end position="69"/>
    </location>
</feature>
<dbReference type="InterPro" id="IPR018247">
    <property type="entry name" value="EF_Hand_1_Ca_BS"/>
</dbReference>
<keyword evidence="3" id="KW-0472">Membrane</keyword>
<dbReference type="PROSITE" id="PS50222">
    <property type="entry name" value="EF_HAND_2"/>
    <property type="match status" value="1"/>
</dbReference>
<keyword evidence="3" id="KW-1133">Transmembrane helix</keyword>
<evidence type="ECO:0000256" key="1">
    <source>
        <dbReference type="SAM" id="Coils"/>
    </source>
</evidence>
<dbReference type="EMBL" id="HBIS01005480">
    <property type="protein sequence ID" value="CAE0611111.1"/>
    <property type="molecule type" value="Transcribed_RNA"/>
</dbReference>
<dbReference type="PROSITE" id="PS00018">
    <property type="entry name" value="EF_HAND_1"/>
    <property type="match status" value="1"/>
</dbReference>
<feature type="coiled-coil region" evidence="1">
    <location>
        <begin position="354"/>
        <end position="388"/>
    </location>
</feature>
<dbReference type="GO" id="GO:0005509">
    <property type="term" value="F:calcium ion binding"/>
    <property type="evidence" value="ECO:0007669"/>
    <property type="project" value="InterPro"/>
</dbReference>
<evidence type="ECO:0000313" key="5">
    <source>
        <dbReference type="EMBL" id="CAE0611111.1"/>
    </source>
</evidence>
<evidence type="ECO:0000256" key="3">
    <source>
        <dbReference type="SAM" id="Phobius"/>
    </source>
</evidence>
<gene>
    <name evidence="5" type="ORF">PSAL00342_LOCUS4946</name>
</gene>
<keyword evidence="1" id="KW-0175">Coiled coil</keyword>